<dbReference type="RefSeq" id="XP_004362749.1">
    <property type="nucleotide sequence ID" value="XM_004362692.1"/>
</dbReference>
<organism evidence="1 2">
    <name type="scientific">Cavenderia fasciculata</name>
    <name type="common">Slime mold</name>
    <name type="synonym">Dictyostelium fasciculatum</name>
    <dbReference type="NCBI Taxonomy" id="261658"/>
    <lineage>
        <taxon>Eukaryota</taxon>
        <taxon>Amoebozoa</taxon>
        <taxon>Evosea</taxon>
        <taxon>Eumycetozoa</taxon>
        <taxon>Dictyostelia</taxon>
        <taxon>Acytosteliales</taxon>
        <taxon>Cavenderiaceae</taxon>
        <taxon>Cavenderia</taxon>
    </lineage>
</organism>
<accession>F4PGR4</accession>
<dbReference type="Proteomes" id="UP000007797">
    <property type="component" value="Unassembled WGS sequence"/>
</dbReference>
<protein>
    <recommendedName>
        <fullName evidence="3">Ankyrin repeat-containing protein</fullName>
    </recommendedName>
</protein>
<reference evidence="2" key="1">
    <citation type="journal article" date="2011" name="Genome Res.">
        <title>Phylogeny-wide analysis of social amoeba genomes highlights ancient origins for complex intercellular communication.</title>
        <authorList>
            <person name="Heidel A.J."/>
            <person name="Lawal H.M."/>
            <person name="Felder M."/>
            <person name="Schilde C."/>
            <person name="Helps N.R."/>
            <person name="Tunggal B."/>
            <person name="Rivero F."/>
            <person name="John U."/>
            <person name="Schleicher M."/>
            <person name="Eichinger L."/>
            <person name="Platzer M."/>
            <person name="Noegel A.A."/>
            <person name="Schaap P."/>
            <person name="Gloeckner G."/>
        </authorList>
    </citation>
    <scope>NUCLEOTIDE SEQUENCE [LARGE SCALE GENOMIC DNA]</scope>
    <source>
        <strain evidence="2">SH3</strain>
    </source>
</reference>
<dbReference type="AlphaFoldDB" id="F4PGR4"/>
<dbReference type="Gene3D" id="1.25.40.20">
    <property type="entry name" value="Ankyrin repeat-containing domain"/>
    <property type="match status" value="2"/>
</dbReference>
<dbReference type="GeneID" id="14876853"/>
<dbReference type="EMBL" id="GL883006">
    <property type="protein sequence ID" value="EGG24898.1"/>
    <property type="molecule type" value="Genomic_DNA"/>
</dbReference>
<evidence type="ECO:0000313" key="1">
    <source>
        <dbReference type="EMBL" id="EGG24898.1"/>
    </source>
</evidence>
<keyword evidence="2" id="KW-1185">Reference proteome</keyword>
<dbReference type="PANTHER" id="PTHR46586">
    <property type="entry name" value="ANKYRIN REPEAT-CONTAINING PROTEIN"/>
    <property type="match status" value="1"/>
</dbReference>
<dbReference type="PANTHER" id="PTHR46586:SF3">
    <property type="entry name" value="ANKYRIN REPEAT-CONTAINING PROTEIN"/>
    <property type="match status" value="1"/>
</dbReference>
<evidence type="ECO:0008006" key="3">
    <source>
        <dbReference type="Google" id="ProtNLM"/>
    </source>
</evidence>
<sequence length="656" mass="75835">MLENQLFLYVFKNEYLSRRIFQLVNVVNNISVVSSSSYQHHDDVIVRHSGSRDNNNRSYKLREMNTDTIFSIGSIRLYMYLLSLPKQARATIRKDGSVFKTTLSVKLLKKFFGACRLYDDYLKVYKRYKHVFVVALKQSYPDDEYYNGGVFDSAAKTGNVDILKHLHAQGFKPHPMMCCLRNAIDFGKTVEAVRYLAGSDIGARVTKDILLKAIKDVEIFKELEKHVSHEEFQNYRNDLINVSVSTNLETFKYLQRFEDIVRLLVEHASINNEHIIGSGMRLAVFNGHIEIVKYLYKYQKDHKYEHNIDNSKWDSLIVGASQNNHFDIVRFFFTESKPRQFNHFILNWAIVNGNHEFAYEMIHKYSSLIDHSNQQAGYLLPLSSAACSGNIDLLTLLMDVGYVLQKDMLNEGVRTNHLHIVEYLYEKFGLELTLQSLETAITSNSIQVIKYIQGQNPSLVNSISPDTMVTALKSNYIETVEWLFQTISPIDPSQHLVIVNCLYTCHPKIIEFVLDTVKRDGFICTLEPFQSLLEKAIRNDNVAAIKTISQWMDKNCLSVKKSIGGLLLAREFPFCDLEMIRTLWKERLFTIYELAKITPLDQRKIADEPHPNRNVMVVEFIYSLLHTNCIGYSKLASLTYAIYKGFDKNFPCNPRK</sequence>
<dbReference type="InterPro" id="IPR052050">
    <property type="entry name" value="SecEffector_AnkRepeat"/>
</dbReference>
<dbReference type="SUPFAM" id="SSF48403">
    <property type="entry name" value="Ankyrin repeat"/>
    <property type="match status" value="1"/>
</dbReference>
<gene>
    <name evidence="1" type="ORF">DFA_03143</name>
</gene>
<evidence type="ECO:0000313" key="2">
    <source>
        <dbReference type="Proteomes" id="UP000007797"/>
    </source>
</evidence>
<proteinExistence type="predicted"/>
<dbReference type="KEGG" id="dfa:DFA_03143"/>
<dbReference type="InterPro" id="IPR036770">
    <property type="entry name" value="Ankyrin_rpt-contain_sf"/>
</dbReference>
<name>F4PGR4_CACFS</name>
<dbReference type="OrthoDB" id="9995210at2759"/>